<dbReference type="Proteomes" id="UP001153712">
    <property type="component" value="Chromosome 13"/>
</dbReference>
<dbReference type="Pfam" id="PF24576">
    <property type="entry name" value="IR75A_N"/>
    <property type="match status" value="1"/>
</dbReference>
<proteinExistence type="predicted"/>
<evidence type="ECO:0000259" key="1">
    <source>
        <dbReference type="Pfam" id="PF24576"/>
    </source>
</evidence>
<dbReference type="OrthoDB" id="6117597at2759"/>
<feature type="domain" description="Ionotropic receptor 75a N-terminal" evidence="1">
    <location>
        <begin position="7"/>
        <end position="111"/>
    </location>
</feature>
<protein>
    <recommendedName>
        <fullName evidence="1">Ionotropic receptor 75a N-terminal domain-containing protein</fullName>
    </recommendedName>
</protein>
<dbReference type="AlphaFoldDB" id="A0A9N9TJQ7"/>
<name>A0A9N9TJQ7_PHYSR</name>
<organism evidence="2 3">
    <name type="scientific">Phyllotreta striolata</name>
    <name type="common">Striped flea beetle</name>
    <name type="synonym">Crioceris striolata</name>
    <dbReference type="NCBI Taxonomy" id="444603"/>
    <lineage>
        <taxon>Eukaryota</taxon>
        <taxon>Metazoa</taxon>
        <taxon>Ecdysozoa</taxon>
        <taxon>Arthropoda</taxon>
        <taxon>Hexapoda</taxon>
        <taxon>Insecta</taxon>
        <taxon>Pterygota</taxon>
        <taxon>Neoptera</taxon>
        <taxon>Endopterygota</taxon>
        <taxon>Coleoptera</taxon>
        <taxon>Polyphaga</taxon>
        <taxon>Cucujiformia</taxon>
        <taxon>Chrysomeloidea</taxon>
        <taxon>Chrysomelidae</taxon>
        <taxon>Galerucinae</taxon>
        <taxon>Alticini</taxon>
        <taxon>Phyllotreta</taxon>
    </lineage>
</organism>
<reference evidence="2" key="1">
    <citation type="submission" date="2022-01" db="EMBL/GenBank/DDBJ databases">
        <authorList>
            <person name="King R."/>
        </authorList>
    </citation>
    <scope>NUCLEOTIDE SEQUENCE</scope>
</reference>
<evidence type="ECO:0000313" key="3">
    <source>
        <dbReference type="Proteomes" id="UP001153712"/>
    </source>
</evidence>
<dbReference type="InterPro" id="IPR057074">
    <property type="entry name" value="IR75A_N"/>
</dbReference>
<sequence length="330" mass="38175">MKLLLYWIWIVGSSSKKFRSIYHWLLLCSNSTYCKDVSQEILSLNIRLDTDVKLAIFEENSCEIFEIYNAGIGVTPKIQFLGEFSNKTLKFIDNKTFYESRKSLEDVLIRTGSGYKLSFETDADIARERRTRGYRTFDKFNYQLFLCLKSIHKFQYNTTYRNAYFGNTTEGIDAGVAQLLYEETVDMSVSGGFIRDVRIDYYDFLVPVYKFRIRPRPDLLRNQIHLYKYRNPNSKMYQYQLLPVFDQSNLFKSSKMYKIFVFVFAILATAFAAPRAEPQPLPQPQPQPQLVAAYSAPGVVSAYSAYPAGVAYSSPYVYSGYSPVAYTAYV</sequence>
<evidence type="ECO:0000313" key="2">
    <source>
        <dbReference type="EMBL" id="CAG9857172.1"/>
    </source>
</evidence>
<keyword evidence="3" id="KW-1185">Reference proteome</keyword>
<dbReference type="EMBL" id="OU900106">
    <property type="protein sequence ID" value="CAG9857172.1"/>
    <property type="molecule type" value="Genomic_DNA"/>
</dbReference>
<gene>
    <name evidence="2" type="ORF">PHYEVI_LOCUS3581</name>
</gene>
<accession>A0A9N9TJQ7</accession>